<dbReference type="STRING" id="29655.A0A0K9NQ11"/>
<evidence type="ECO:0000256" key="1">
    <source>
        <dbReference type="ARBA" id="ARBA00005350"/>
    </source>
</evidence>
<dbReference type="GO" id="GO:0017128">
    <property type="term" value="F:phospholipid scramblase activity"/>
    <property type="evidence" value="ECO:0000318"/>
    <property type="project" value="GO_Central"/>
</dbReference>
<evidence type="ECO:0000256" key="2">
    <source>
        <dbReference type="RuleBase" id="RU363116"/>
    </source>
</evidence>
<comment type="similarity">
    <text evidence="1 2">Belongs to the phospholipid scramblase family.</text>
</comment>
<dbReference type="SUPFAM" id="SSF54518">
    <property type="entry name" value="Tubby C-terminal domain-like"/>
    <property type="match status" value="1"/>
</dbReference>
<sequence length="363" mass="42050">MRRFSRCISCAVAKSRSRYYCGVEQQWWDVGRPGEGSVYSGIGFVRREHSLSRDWFKGLWAADKKDDRIKDIDRMKEFRGSNWSPFSRRVDDGQGGFGRMSNDGFRYNASVNTTSVEQKSGRQYESPTLIEETKLEPLLARSDMLITRDIEWANLVFAIEQESRFKIVDPYHPHSSVGSIVEQSNIIYRQLLRTRRPFIAHITDAYGVEIFTIRRPFWWINSTIYAEVDGKEIGVVHRRWHLWKRVYDLYLGKQQFAVVENPGFWNWTFTLKDSNEKALAEINRDWRGIGFELFTDAGQYVIRFGASNSSSSLSEHENIPELNTVRSLSLSERAITVALAVSLDCDYFSRHGGWGMPFFVAGE</sequence>
<organism evidence="3 4">
    <name type="scientific">Zostera marina</name>
    <name type="common">Eelgrass</name>
    <dbReference type="NCBI Taxonomy" id="29655"/>
    <lineage>
        <taxon>Eukaryota</taxon>
        <taxon>Viridiplantae</taxon>
        <taxon>Streptophyta</taxon>
        <taxon>Embryophyta</taxon>
        <taxon>Tracheophyta</taxon>
        <taxon>Spermatophyta</taxon>
        <taxon>Magnoliopsida</taxon>
        <taxon>Liliopsida</taxon>
        <taxon>Zosteraceae</taxon>
        <taxon>Zostera</taxon>
    </lineage>
</organism>
<dbReference type="GO" id="GO:0005886">
    <property type="term" value="C:plasma membrane"/>
    <property type="evidence" value="ECO:0000318"/>
    <property type="project" value="GO_Central"/>
</dbReference>
<dbReference type="PANTHER" id="PTHR23248">
    <property type="entry name" value="PHOSPHOLIPID SCRAMBLASE-RELATED"/>
    <property type="match status" value="1"/>
</dbReference>
<dbReference type="GO" id="GO:0017121">
    <property type="term" value="P:plasma membrane phospholipid scrambling"/>
    <property type="evidence" value="ECO:0000318"/>
    <property type="project" value="GO_Central"/>
</dbReference>
<comment type="caution">
    <text evidence="3">The sequence shown here is derived from an EMBL/GenBank/DDBJ whole genome shotgun (WGS) entry which is preliminary data.</text>
</comment>
<proteinExistence type="inferred from homology"/>
<protein>
    <recommendedName>
        <fullName evidence="2">Phospholipid scramblase</fullName>
    </recommendedName>
</protein>
<dbReference type="InterPro" id="IPR025659">
    <property type="entry name" value="Tubby-like_C"/>
</dbReference>
<dbReference type="EMBL" id="LFYR01001978">
    <property type="protein sequence ID" value="KMZ58147.1"/>
    <property type="molecule type" value="Genomic_DNA"/>
</dbReference>
<accession>A0A0K9NQ11</accession>
<evidence type="ECO:0000313" key="4">
    <source>
        <dbReference type="Proteomes" id="UP000036987"/>
    </source>
</evidence>
<dbReference type="OrthoDB" id="191150at2759"/>
<dbReference type="PANTHER" id="PTHR23248:SF9">
    <property type="entry name" value="PHOSPHOLIPID SCRAMBLASE"/>
    <property type="match status" value="1"/>
</dbReference>
<keyword evidence="4" id="KW-1185">Reference proteome</keyword>
<dbReference type="InterPro" id="IPR005552">
    <property type="entry name" value="Scramblase"/>
</dbReference>
<dbReference type="Proteomes" id="UP000036987">
    <property type="component" value="Unassembled WGS sequence"/>
</dbReference>
<gene>
    <name evidence="3" type="ORF">ZOSMA_7G01790</name>
</gene>
<evidence type="ECO:0000313" key="3">
    <source>
        <dbReference type="EMBL" id="KMZ58147.1"/>
    </source>
</evidence>
<reference evidence="4" key="1">
    <citation type="journal article" date="2016" name="Nature">
        <title>The genome of the seagrass Zostera marina reveals angiosperm adaptation to the sea.</title>
        <authorList>
            <person name="Olsen J.L."/>
            <person name="Rouze P."/>
            <person name="Verhelst B."/>
            <person name="Lin Y.-C."/>
            <person name="Bayer T."/>
            <person name="Collen J."/>
            <person name="Dattolo E."/>
            <person name="De Paoli E."/>
            <person name="Dittami S."/>
            <person name="Maumus F."/>
            <person name="Michel G."/>
            <person name="Kersting A."/>
            <person name="Lauritano C."/>
            <person name="Lohaus R."/>
            <person name="Toepel M."/>
            <person name="Tonon T."/>
            <person name="Vanneste K."/>
            <person name="Amirebrahimi M."/>
            <person name="Brakel J."/>
            <person name="Bostroem C."/>
            <person name="Chovatia M."/>
            <person name="Grimwood J."/>
            <person name="Jenkins J.W."/>
            <person name="Jueterbock A."/>
            <person name="Mraz A."/>
            <person name="Stam W.T."/>
            <person name="Tice H."/>
            <person name="Bornberg-Bauer E."/>
            <person name="Green P.J."/>
            <person name="Pearson G.A."/>
            <person name="Procaccini G."/>
            <person name="Duarte C.M."/>
            <person name="Schmutz J."/>
            <person name="Reusch T.B.H."/>
            <person name="Van de Peer Y."/>
        </authorList>
    </citation>
    <scope>NUCLEOTIDE SEQUENCE [LARGE SCALE GENOMIC DNA]</scope>
    <source>
        <strain evidence="4">cv. Finnish</strain>
    </source>
</reference>
<name>A0A0K9NQ11_ZOSMR</name>
<dbReference type="Pfam" id="PF03803">
    <property type="entry name" value="Scramblase"/>
    <property type="match status" value="1"/>
</dbReference>
<dbReference type="AlphaFoldDB" id="A0A0K9NQ11"/>